<dbReference type="InterPro" id="IPR003593">
    <property type="entry name" value="AAA+_ATPase"/>
</dbReference>
<feature type="region of interest" description="Disordered" evidence="15">
    <location>
        <begin position="3764"/>
        <end position="3783"/>
    </location>
</feature>
<dbReference type="GO" id="GO:0005524">
    <property type="term" value="F:ATP binding"/>
    <property type="evidence" value="ECO:0007669"/>
    <property type="project" value="UniProtKB-KW"/>
</dbReference>
<keyword evidence="10" id="KW-0969">Cilium</keyword>
<feature type="coiled-coil region" evidence="14">
    <location>
        <begin position="3910"/>
        <end position="3937"/>
    </location>
</feature>
<dbReference type="PANTHER" id="PTHR45703">
    <property type="entry name" value="DYNEIN HEAVY CHAIN"/>
    <property type="match status" value="1"/>
</dbReference>
<dbReference type="InterPro" id="IPR041466">
    <property type="entry name" value="Dynein_AAA5_ext"/>
</dbReference>
<keyword evidence="18" id="KW-1185">Reference proteome</keyword>
<dbReference type="InterPro" id="IPR042228">
    <property type="entry name" value="Dynein_linker_3"/>
</dbReference>
<protein>
    <recommendedName>
        <fullName evidence="16">AAA+ ATPase domain-containing protein</fullName>
    </recommendedName>
</protein>
<dbReference type="EMBL" id="CAJNOC010000451">
    <property type="protein sequence ID" value="CAF0763148.1"/>
    <property type="molecule type" value="Genomic_DNA"/>
</dbReference>
<evidence type="ECO:0000256" key="1">
    <source>
        <dbReference type="ARBA" id="ARBA00004430"/>
    </source>
</evidence>
<proteinExistence type="inferred from homology"/>
<evidence type="ECO:0000313" key="17">
    <source>
        <dbReference type="EMBL" id="CAF0763148.1"/>
    </source>
</evidence>
<keyword evidence="4" id="KW-0493">Microtubule</keyword>
<dbReference type="Gene3D" id="1.20.920.20">
    <property type="match status" value="1"/>
</dbReference>
<dbReference type="Gene3D" id="1.20.920.30">
    <property type="match status" value="1"/>
</dbReference>
<organism evidence="17 18">
    <name type="scientific">Brachionus calyciflorus</name>
    <dbReference type="NCBI Taxonomy" id="104777"/>
    <lineage>
        <taxon>Eukaryota</taxon>
        <taxon>Metazoa</taxon>
        <taxon>Spiralia</taxon>
        <taxon>Gnathifera</taxon>
        <taxon>Rotifera</taxon>
        <taxon>Eurotatoria</taxon>
        <taxon>Monogononta</taxon>
        <taxon>Pseudotrocha</taxon>
        <taxon>Ploima</taxon>
        <taxon>Brachionidae</taxon>
        <taxon>Brachionus</taxon>
    </lineage>
</organism>
<dbReference type="Gene3D" id="1.10.8.710">
    <property type="match status" value="1"/>
</dbReference>
<dbReference type="InterPro" id="IPR042222">
    <property type="entry name" value="Dynein_2_N"/>
</dbReference>
<dbReference type="GO" id="GO:0030286">
    <property type="term" value="C:dynein complex"/>
    <property type="evidence" value="ECO:0007669"/>
    <property type="project" value="UniProtKB-KW"/>
</dbReference>
<keyword evidence="5" id="KW-0677">Repeat</keyword>
<dbReference type="OrthoDB" id="286107at2759"/>
<evidence type="ECO:0000256" key="2">
    <source>
        <dbReference type="ARBA" id="ARBA00008887"/>
    </source>
</evidence>
<dbReference type="FunFam" id="1.10.287.2620:FF:000001">
    <property type="entry name" value="Cytoplasmic dynein heavy chain 1"/>
    <property type="match status" value="1"/>
</dbReference>
<gene>
    <name evidence="17" type="ORF">OXX778_LOCUS4542</name>
</gene>
<dbReference type="InterPro" id="IPR026983">
    <property type="entry name" value="DHC"/>
</dbReference>
<dbReference type="SMART" id="SM00382">
    <property type="entry name" value="AAA"/>
    <property type="match status" value="2"/>
</dbReference>
<dbReference type="Pfam" id="PF17852">
    <property type="entry name" value="Dynein_AAA_lid"/>
    <property type="match status" value="1"/>
</dbReference>
<evidence type="ECO:0000256" key="14">
    <source>
        <dbReference type="SAM" id="Coils"/>
    </source>
</evidence>
<feature type="compositionally biased region" description="Basic and acidic residues" evidence="15">
    <location>
        <begin position="637"/>
        <end position="646"/>
    </location>
</feature>
<evidence type="ECO:0000256" key="9">
    <source>
        <dbReference type="ARBA" id="ARBA00023054"/>
    </source>
</evidence>
<dbReference type="Pfam" id="PF12780">
    <property type="entry name" value="AAA_8"/>
    <property type="match status" value="1"/>
</dbReference>
<feature type="region of interest" description="Disordered" evidence="15">
    <location>
        <begin position="542"/>
        <end position="574"/>
    </location>
</feature>
<evidence type="ECO:0000259" key="16">
    <source>
        <dbReference type="SMART" id="SM00382"/>
    </source>
</evidence>
<evidence type="ECO:0000256" key="15">
    <source>
        <dbReference type="SAM" id="MobiDB-lite"/>
    </source>
</evidence>
<dbReference type="InterPro" id="IPR013602">
    <property type="entry name" value="Dynein_heavy_linker"/>
</dbReference>
<dbReference type="GO" id="GO:0045505">
    <property type="term" value="F:dynein intermediate chain binding"/>
    <property type="evidence" value="ECO:0007669"/>
    <property type="project" value="InterPro"/>
</dbReference>
<keyword evidence="11" id="KW-0505">Motor protein</keyword>
<keyword evidence="7" id="KW-0067">ATP-binding</keyword>
<dbReference type="Gene3D" id="1.20.58.1120">
    <property type="match status" value="1"/>
</dbReference>
<keyword evidence="6" id="KW-0547">Nucleotide-binding</keyword>
<dbReference type="Gene3D" id="3.40.50.300">
    <property type="entry name" value="P-loop containing nucleotide triphosphate hydrolases"/>
    <property type="match status" value="3"/>
</dbReference>
<dbReference type="Gene3D" id="3.20.180.20">
    <property type="entry name" value="Dynein heavy chain, N-terminal domain 2"/>
    <property type="match status" value="1"/>
</dbReference>
<reference evidence="17" key="1">
    <citation type="submission" date="2021-02" db="EMBL/GenBank/DDBJ databases">
        <authorList>
            <person name="Nowell W R."/>
        </authorList>
    </citation>
    <scope>NUCLEOTIDE SEQUENCE</scope>
    <source>
        <strain evidence="17">Ploen Becks lab</strain>
    </source>
</reference>
<evidence type="ECO:0000256" key="5">
    <source>
        <dbReference type="ARBA" id="ARBA00022737"/>
    </source>
</evidence>
<keyword evidence="13" id="KW-0966">Cell projection</keyword>
<dbReference type="Pfam" id="PF08385">
    <property type="entry name" value="DHC_N1"/>
    <property type="match status" value="2"/>
</dbReference>
<dbReference type="GO" id="GO:0007018">
    <property type="term" value="P:microtubule-based movement"/>
    <property type="evidence" value="ECO:0007669"/>
    <property type="project" value="InterPro"/>
</dbReference>
<dbReference type="GO" id="GO:0051959">
    <property type="term" value="F:dynein light intermediate chain binding"/>
    <property type="evidence" value="ECO:0007669"/>
    <property type="project" value="InterPro"/>
</dbReference>
<feature type="compositionally biased region" description="Acidic residues" evidence="15">
    <location>
        <begin position="558"/>
        <end position="573"/>
    </location>
</feature>
<dbReference type="Gene3D" id="1.20.140.100">
    <property type="entry name" value="Dynein heavy chain, N-terminal domain 2"/>
    <property type="match status" value="1"/>
</dbReference>
<comment type="similarity">
    <text evidence="2">Belongs to the dynein heavy chain family.</text>
</comment>
<evidence type="ECO:0000256" key="10">
    <source>
        <dbReference type="ARBA" id="ARBA00023069"/>
    </source>
</evidence>
<dbReference type="Gene3D" id="1.10.472.130">
    <property type="match status" value="1"/>
</dbReference>
<keyword evidence="8" id="KW-0243">Dynein</keyword>
<evidence type="ECO:0000256" key="3">
    <source>
        <dbReference type="ARBA" id="ARBA00022490"/>
    </source>
</evidence>
<keyword evidence="12" id="KW-0206">Cytoskeleton</keyword>
<feature type="domain" description="AAA+ ATPase" evidence="16">
    <location>
        <begin position="2210"/>
        <end position="2365"/>
    </location>
</feature>
<dbReference type="Proteomes" id="UP000663879">
    <property type="component" value="Unassembled WGS sequence"/>
</dbReference>
<evidence type="ECO:0000256" key="6">
    <source>
        <dbReference type="ARBA" id="ARBA00022741"/>
    </source>
</evidence>
<dbReference type="InterPro" id="IPR035699">
    <property type="entry name" value="AAA_6"/>
</dbReference>
<sequence length="3943" mass="455343">MDERHWWIAQRVAQAFSIDPTSGFLEKFICEPINLEKISNFLCMNGNNKLFFISSKLESGTFGEIVIYENLLRIPKNILENLENTVILYFIRHDSIQEVSQSQIHKEVYCGEIKKISQILHNVYNDLLLTMVESNTNWGNCNESNKSQIFRNMEKYVHSINEISIDNNSQKNMMLKRVDTEALIELKQPRINPDSPVIKYCEDLALEWVVTIENILSDICDERFIHQSVGPNSELERWQRKQRLLSSLTEQLKTKECKSVISALIAAKSKILKKWKIIDAGITDAQNECRDKVKFLESLKRPIDQFYHDATPITCVTTALPGLCTAMRTVESVSRYYARQGYLGLLFTKVTNQLVNICKEYLLEAAQSVNNNQYFWPTIFKEIEDYQDLQKILETNEFINSNNQGTKSKSIDSIDFSKFSDSLFHRLKSCLIVQAKYKEAFRNLRDALGGNQALSGFPSVSSVQTSDQILREQSVLSKKTPTNRKMILESGRNQGILMSEEDIIFGHIDMFCERIQYLIDQIISLSQFQLLFKSSSNLSRPKREDLRLTDERGIQYDTDSDDDEPDDFDDEDLKETNELVSKDYDYTETYSLKPSLGVLIEENEDAKIRKNSVKKNSEKFDFKSEANLSTSDLGSDEYLHDDEKNLTRSNSPDKSLIKTAEKLFNTEKNVEVESKRILKKAQTLSKDDIKLMKKYYSKKNDGPTVSYIIEDYIKQMKNSMMGIKSSQILDVGTKDSNIFQDSHKTFLNAQLNLEKFLAAYLNIIFNKTKKTHDGLNVLTTFLPVSQRNILRPIINDKYVEIFSIYQTDLSETEDNFENFKNNPPILRNAPPTAGAISWVRQMLKKIDEPMKVFKDNKYIISLSDFSHTLKQYNNLTFAMINFENSYLSAWKTTIDEAKNGLKGYLMRKKDEDYIFEINADEKLLILFQESKWLLRLGIDIPQSARELLAQEKKFKQYKSNLDMLLRAYKEVLRKIPHHLLDLFEPHIRQTLDLCNPGCFILTWNSLNIDSFLKIVENGIKKLENLVQVVKESKEANIFEMIEKINQMYLFDHELAFSVKWNPEEFLKQIGDSIEKRGAIVSEYFISIEERIEEIGNLLVISPKGSANLKKKSKITLKEMLHSEPKLNVLKEFYAEKLYSSLYHSVSSSLQFLAQSCGFESIDKANSLNNDDSDALKYMRLKSGDDLTRKNPLLKRPVSVSSILIETDWSHCHKLDKAFLKLEFVLKFSIPDVITDPTLDLIQTILKTIASKIVETSNSIYWMHPKKNKLFHECLNQDDKIKNFLHIFDTLLSEIGPSIKKHMLHIRLFEFLWKEDLNGLFNEFMKHNPEEFVIKREVDRLAKIEKQVYEIPEYLNVGPACLNTDSIKVSLKTFSYSWKFKYASVLHEMAKTRLQECIIYRENVQKRLMVNVQTLEQLNDALRLLEELSDMENKIDKIYLPIESIYSDLQRYELILTRQEIEQVSNLRENWSQLMKNAEIVRTTLLQDKRNTLEQELDKQVKTFVVEVIRFRNSFDATGPSVVGIDPYEALRRLNEFQKQYDTFDARRKTLDSISILFGLQCKPFPELDKTGEELNLLNQLYKVYQVFLSFDKQFRNTLWSDVDLNKAFSNIKTYWEEFLALPEKLKENWEAYFDLKKALKKYIDVLPILILLNEKEIRNRHWLQVMQVTKSAFRLEAAIFKLNDLIDIGLDLHSFEIEEICKSAKKEQELESKMRMIEEEWNEQVLSFTNYKDYGEICFDKEYTERLLEQLEDAQEILANMLTSKYVGPLRNEVASWSEKLKTIAEVLELWLEVQDLWINLESVFSNPTTVKEMPAEAKRFLRVDKSWIRSQKQSYDMKSVLQCCLGSSVQENTKRVLLKDIQKELEICFKSLNSYLDKKRRLFPRYYFLSNPALLTLLNHFSNYGNITEVKTYFSSLFSSVRDLKLDELKDKDDIISIESSSFSEKPKSGAVLHSESESPSFFRGANKESNASGSDFEISEVYSADGEVLTLLRKVNLEKGTEAWIPKVKESIGETIKRYISSCLTDLLNNMPAEELALKYPAQVCVIGLNFLWSKEVETSILELKNERKAMSMGSKKFSLITNKFLALLSKSRWNNIDKPILTHHKLRLETMITHSNYLRDLFDNIANKKIKDLNDFEWQRCFRVYIQDENAININFIDSKATVSNPRFCVLDDTYSYGNEFYGIEQQAVITPLTERCFLTILQASRILKGSIVCGKPNSGKTQITKGFAQYLGRFMYVIYCSGQTDHSSIANCLQGIAQDGSWILFDELQNLTDLCLSWFYEYSSGIYQALKKRNSIVQLSDGKEISVNQNFNLISTLNVHKYEMAPIQSQFKSMFRVIALMEPEIEIILRAKCIQYGVKGSNILATRLKTIYDLCQGSLMSLQSKYQLTISSLLAIIRIMYDKQNLEQNDSRPGSLAGSQSANKYSAAKLEMLTTQNAPIKELQRKNRLALVNYSKNEHAQIGQMLIDILTPRLDPNDNKTFRKIVQEVLMFKEDTKITQANQNLNLGILEKIITEKSMSDYGLFPNKNWIDKCLQIYTVSNTFEGIILCGQPCTGKTSTLQVLVDSLTELGERDLSASQTNFVFKQKVNSHHAHKIRKINHLAIDDNSLLFGSLAQNNEFKDGLLTYALRKACRNQSTTWLCLDGQILPSWCDSFNSIFDSGLFMQLKNGDHLKNNCKIVFETGDITNASPSLLSKAGIICYGEDLVGWRSIARSWLESRTQNEVQQNNSLNIAQCLQKCFSKTMDEISNYCLKECKPMLPVCEEGLFISCLNLLAAMLNENTNIGGEVHIERLYLYCLIWTFGGVLEQYDQRGFSDLLYRLVTALPDDDLKSSVFEYYVDESGEWDLWSQRVPENVYMDNIDLLGNVFVDTIDSIRCRIFLEFCNLAHKNVILFGPRGCGKSKLLQEFIQEFDPDSPTFKPEHSNVTVVKRLNFSGATNVNQLQKFIESNIVHRQGFTFGAPDKKKFSIFIDDIYVPVTDKYGIQRCNEFIRQVVDNKLIYSYTKPFEIKKIEDISIYATMTHEPGSTKSINPRLLRHSILLYLPVPSGGALKSIFNGTLEASMLFDDKASLDSDLHSAIVDSSVKLLELINEVLRPCPTPGRQHYLFNMKTIITILQNLRKLTDTQRNDNLFVVSLWRYEVFSTIGCQLPRNTDCYWLESTVNDLINQKFATYINSQPLIENFVNFRIENRSFDRPLSGFNNQRSKSCLNQIESLDKVRIYLEQVYNRYKEEFGYHQINIFLSENAATHIIRIHRVLTFTQSGNLLLIGNIGNHLTSLVKLAFYLADIQLSTVDCSKSSLFYDSMRAAVRTAGSENKYVGLIFSSKDLFKDEYLDTINSLLNNGECNDLFSNDEMDGLYHAIGPSIKREYPNMIIDPKKFFNTRVKRNLHICLTLQPRGETFKLILKNYVQIISSCQIYWIKDWAEEALLNEAKSFMRDRLETDELREKVANCMSEIHSFMLNECRQIPWTGSVEKEIKIPQIVPVKVTNDKKLPKSSSTTSISVIPNWPYTKNILQEMIKQNHSETREKSKLHFFIGPNTYLKFMNSFWYFFTTKAKQCENDIIRLRKVLETLNKTREGARQMKAYVKDLRSRCKQAEIDSEESLKILIDKTTAVEKLKAKLGLGGSLATLMQMQKDIDISADNSLADEKLLNTDEIDEYDIEFNRMRDESEKSKLAKMNEDLEKAKHAVEECKKALIEKKRQVDVWKNRVDKSCIERIRAFQNPPALIGQIMEMIMILIGKKKLPESAFFFKNEQSTSQLSNNPPNKEKEKKANSVMDNNKLNIQKVTQKADRLDRSHWKQYQNIMGDSGKFCELLHTVEWEDGLASDVSSAVESYLAKGKDGQLGLTGEGSLLDNAKDINIAASKSSITISGARYASEDAATLVNYVIALLEYSRLCVPLRAAKERVEIIKNEKAEFERRKMERENEVSNKCS</sequence>
<feature type="coiled-coil region" evidence="14">
    <location>
        <begin position="3684"/>
        <end position="3711"/>
    </location>
</feature>
<dbReference type="Pfam" id="PF08393">
    <property type="entry name" value="DHC_N2"/>
    <property type="match status" value="1"/>
</dbReference>
<accession>A0A813Q7N3</accession>
<dbReference type="Gene3D" id="1.10.287.2620">
    <property type="match status" value="1"/>
</dbReference>
<dbReference type="Pfam" id="PF25007">
    <property type="entry name" value="DYH2-5-8_CC"/>
    <property type="match status" value="1"/>
</dbReference>
<evidence type="ECO:0000256" key="8">
    <source>
        <dbReference type="ARBA" id="ARBA00023017"/>
    </source>
</evidence>
<dbReference type="Pfam" id="PF12774">
    <property type="entry name" value="AAA_6"/>
    <property type="match status" value="2"/>
</dbReference>
<dbReference type="InterPro" id="IPR013594">
    <property type="entry name" value="Dynein_heavy_tail"/>
</dbReference>
<dbReference type="PANTHER" id="PTHR45703:SF8">
    <property type="entry name" value="DYNEINS HEAVY CHAIN"/>
    <property type="match status" value="1"/>
</dbReference>
<dbReference type="SUPFAM" id="SSF52540">
    <property type="entry name" value="P-loop containing nucleoside triphosphate hydrolases"/>
    <property type="match status" value="2"/>
</dbReference>
<dbReference type="GO" id="GO:0005874">
    <property type="term" value="C:microtubule"/>
    <property type="evidence" value="ECO:0007669"/>
    <property type="project" value="UniProtKB-KW"/>
</dbReference>
<comment type="subcellular location">
    <subcellularLocation>
        <location evidence="1">Cytoplasm</location>
        <location evidence="1">Cytoskeleton</location>
        <location evidence="1">Cilium axoneme</location>
    </subcellularLocation>
</comment>
<dbReference type="InterPro" id="IPR027417">
    <property type="entry name" value="P-loop_NTPase"/>
</dbReference>
<comment type="caution">
    <text evidence="17">The sequence shown here is derived from an EMBL/GenBank/DDBJ whole genome shotgun (WGS) entry which is preliminary data.</text>
</comment>
<evidence type="ECO:0000256" key="13">
    <source>
        <dbReference type="ARBA" id="ARBA00023273"/>
    </source>
</evidence>
<feature type="domain" description="AAA+ ATPase" evidence="16">
    <location>
        <begin position="2893"/>
        <end position="3054"/>
    </location>
</feature>
<feature type="compositionally biased region" description="Basic and acidic residues" evidence="15">
    <location>
        <begin position="542"/>
        <end position="554"/>
    </location>
</feature>
<dbReference type="InterPro" id="IPR024317">
    <property type="entry name" value="Dynein_heavy_chain_D4_dom"/>
</dbReference>
<dbReference type="InterPro" id="IPR043157">
    <property type="entry name" value="Dynein_AAA1S"/>
</dbReference>
<name>A0A813Q7N3_9BILA</name>
<evidence type="ECO:0000256" key="4">
    <source>
        <dbReference type="ARBA" id="ARBA00022701"/>
    </source>
</evidence>
<evidence type="ECO:0000256" key="12">
    <source>
        <dbReference type="ARBA" id="ARBA00023212"/>
    </source>
</evidence>
<evidence type="ECO:0000256" key="7">
    <source>
        <dbReference type="ARBA" id="ARBA00022840"/>
    </source>
</evidence>
<evidence type="ECO:0000313" key="18">
    <source>
        <dbReference type="Proteomes" id="UP000663879"/>
    </source>
</evidence>
<feature type="region of interest" description="Disordered" evidence="15">
    <location>
        <begin position="629"/>
        <end position="652"/>
    </location>
</feature>
<keyword evidence="3" id="KW-0963">Cytoplasm</keyword>
<dbReference type="GO" id="GO:0005930">
    <property type="term" value="C:axoneme"/>
    <property type="evidence" value="ECO:0007669"/>
    <property type="project" value="UniProtKB-SubCell"/>
</dbReference>
<keyword evidence="9 14" id="KW-0175">Coiled coil</keyword>
<dbReference type="Pfam" id="PF12775">
    <property type="entry name" value="AAA_7"/>
    <property type="match status" value="1"/>
</dbReference>
<evidence type="ECO:0000256" key="11">
    <source>
        <dbReference type="ARBA" id="ARBA00023175"/>
    </source>
</evidence>
<dbReference type="InterPro" id="IPR056759">
    <property type="entry name" value="DYH2-5-8_CC"/>
</dbReference>
<dbReference type="FunFam" id="1.20.140.100:FF:000003">
    <property type="entry name" value="Dynein, axonemal, heavy chain 5"/>
    <property type="match status" value="1"/>
</dbReference>